<dbReference type="STRING" id="9544.ENSMMUP00000078169"/>
<gene>
    <name evidence="3 5" type="primary">TMEM52</name>
</gene>
<reference evidence="3" key="2">
    <citation type="submission" date="2019-01" db="EMBL/GenBank/DDBJ databases">
        <authorList>
            <person name="Graves T."/>
            <person name="Eichler E.E."/>
            <person name="Wilson R.K."/>
        </authorList>
    </citation>
    <scope>NUCLEOTIDE SEQUENCE [LARGE SCALE GENOMIC DNA]</scope>
    <source>
        <strain evidence="3">17573</strain>
    </source>
</reference>
<evidence type="ECO:0000313" key="4">
    <source>
        <dbReference type="Proteomes" id="UP000006718"/>
    </source>
</evidence>
<keyword evidence="4" id="KW-1185">Reference proteome</keyword>
<evidence type="ECO:0000256" key="2">
    <source>
        <dbReference type="SAM" id="Phobius"/>
    </source>
</evidence>
<feature type="region of interest" description="Disordered" evidence="1">
    <location>
        <begin position="335"/>
        <end position="387"/>
    </location>
</feature>
<evidence type="ECO:0000313" key="5">
    <source>
        <dbReference type="VGNC" id="VGNC:79672"/>
    </source>
</evidence>
<reference evidence="3" key="4">
    <citation type="submission" date="2025-09" db="UniProtKB">
        <authorList>
            <consortium name="Ensembl"/>
        </authorList>
    </citation>
    <scope>IDENTIFICATION</scope>
    <source>
        <strain evidence="3">17573</strain>
    </source>
</reference>
<dbReference type="GeneTree" id="ENSGT00730000111432"/>
<feature type="compositionally biased region" description="Basic and acidic residues" evidence="1">
    <location>
        <begin position="337"/>
        <end position="348"/>
    </location>
</feature>
<feature type="transmembrane region" description="Helical" evidence="2">
    <location>
        <begin position="231"/>
        <end position="254"/>
    </location>
</feature>
<sequence>AVSGGRGLWRAWSQWVGFALSRGPASGGVSWARPPVGGACGERGLLRAGTCGWGLRCVERPVGVCPCGRGLRGTGLALGGARRAGFTLCGASSRRVRLWEGPAASEAWWAGFTLSGRSVGVSCGGCVLWWAGLHKAAPPGSAPTSAEHGPGVAGRPRAPAAAAALAAAAGGVGLRGRQLRPLGPVSQGGGSRGLAPPCGEVRAVRSAGPCPACSRCRRPRRCLPQARWSSLWHVGLILLAVLLLLLCGVTAGCVRFCCLRKQAQAQPHLPPAWQPCDLAVIPMDSDSPVHSTVTSYSSVQYPLGMQLPVPFGELDPDSMAPPAYSLYAPEPPPSYDEAVKMAKPKEEGPALSQKPSPLLRVSGLETTPMPQESGPNTQLPPCSPGAP</sequence>
<name>A0A5F8AJS3_MACMU</name>
<keyword evidence="2" id="KW-1133">Transmembrane helix</keyword>
<keyword evidence="2" id="KW-0472">Membrane</keyword>
<dbReference type="ExpressionAtlas" id="A0A5F8AJS3">
    <property type="expression patterns" value="baseline"/>
</dbReference>
<organism evidence="3 4">
    <name type="scientific">Macaca mulatta</name>
    <name type="common">Rhesus macaque</name>
    <dbReference type="NCBI Taxonomy" id="9544"/>
    <lineage>
        <taxon>Eukaryota</taxon>
        <taxon>Metazoa</taxon>
        <taxon>Chordata</taxon>
        <taxon>Craniata</taxon>
        <taxon>Vertebrata</taxon>
        <taxon>Euteleostomi</taxon>
        <taxon>Mammalia</taxon>
        <taxon>Eutheria</taxon>
        <taxon>Euarchontoglires</taxon>
        <taxon>Primates</taxon>
        <taxon>Haplorrhini</taxon>
        <taxon>Catarrhini</taxon>
        <taxon>Cercopithecidae</taxon>
        <taxon>Cercopithecinae</taxon>
        <taxon>Macaca</taxon>
    </lineage>
</organism>
<evidence type="ECO:0000256" key="1">
    <source>
        <dbReference type="SAM" id="MobiDB-lite"/>
    </source>
</evidence>
<dbReference type="InParanoid" id="A0A5F8AJS3"/>
<proteinExistence type="predicted"/>
<dbReference type="Ensembl" id="ENSMMUT00000083440.1">
    <property type="protein sequence ID" value="ENSMMUP00000078169.1"/>
    <property type="gene ID" value="ENSMMUG00000012393.4"/>
</dbReference>
<accession>A0A5F8AJS3</accession>
<dbReference type="PANTHER" id="PTHR33955">
    <property type="entry name" value="TRANSMEMBRANE PROTEIN 52"/>
    <property type="match status" value="1"/>
</dbReference>
<keyword evidence="2" id="KW-0812">Transmembrane</keyword>
<protein>
    <submittedName>
        <fullName evidence="3">Transmembrane protein 52</fullName>
    </submittedName>
</protein>
<dbReference type="InterPro" id="IPR038942">
    <property type="entry name" value="TMEM52"/>
</dbReference>
<evidence type="ECO:0000313" key="3">
    <source>
        <dbReference type="Ensembl" id="ENSMMUP00000078169.1"/>
    </source>
</evidence>
<dbReference type="SMR" id="A0A5F8AJS3"/>
<dbReference type="Bgee" id="ENSMMUG00000012393">
    <property type="expression patterns" value="Expressed in hindlimb stylopod muscle and 19 other cell types or tissues"/>
</dbReference>
<dbReference type="PaxDb" id="9544-ENSMMUP00000016273"/>
<dbReference type="PANTHER" id="PTHR33955:SF2">
    <property type="entry name" value="TRANSMEMBRANE PROTEIN 52"/>
    <property type="match status" value="1"/>
</dbReference>
<dbReference type="Proteomes" id="UP000006718">
    <property type="component" value="Chromosome 1"/>
</dbReference>
<feature type="compositionally biased region" description="Polar residues" evidence="1">
    <location>
        <begin position="364"/>
        <end position="380"/>
    </location>
</feature>
<dbReference type="AlphaFoldDB" id="A0A5F8AJS3"/>
<reference evidence="3" key="3">
    <citation type="submission" date="2025-08" db="UniProtKB">
        <authorList>
            <consortium name="Ensembl"/>
        </authorList>
    </citation>
    <scope>IDENTIFICATION</scope>
    <source>
        <strain evidence="3">17573</strain>
    </source>
</reference>
<dbReference type="VEuPathDB" id="HostDB:ENSMMUG00000012393"/>
<reference evidence="4" key="1">
    <citation type="journal article" date="2007" name="Science">
        <title>Evolutionary and biomedical insights from the rhesus macaque genome.</title>
        <authorList>
            <person name="Gibbs R.A."/>
            <person name="Rogers J."/>
            <person name="Katze M.G."/>
            <person name="Bumgarner R."/>
            <person name="Weinstock G.M."/>
            <person name="Mardis E.R."/>
            <person name="Remington K.A."/>
            <person name="Strausberg R.L."/>
            <person name="Venter J.C."/>
            <person name="Wilson R.K."/>
            <person name="Batzer M.A."/>
            <person name="Bustamante C.D."/>
            <person name="Eichler E.E."/>
            <person name="Hahn M.W."/>
            <person name="Hardison R.C."/>
            <person name="Makova K.D."/>
            <person name="Miller W."/>
            <person name="Milosavljevic A."/>
            <person name="Palermo R.E."/>
            <person name="Siepel A."/>
            <person name="Sikela J.M."/>
            <person name="Attaway T."/>
            <person name="Bell S."/>
            <person name="Bernard K.E."/>
            <person name="Buhay C.J."/>
            <person name="Chandrabose M.N."/>
            <person name="Dao M."/>
            <person name="Davis C."/>
            <person name="Delehaunty K.D."/>
            <person name="Ding Y."/>
            <person name="Dinh H.H."/>
            <person name="Dugan-Rocha S."/>
            <person name="Fulton L.A."/>
            <person name="Gabisi R.A."/>
            <person name="Garner T.T."/>
            <person name="Godfrey J."/>
            <person name="Hawes A.C."/>
            <person name="Hernandez J."/>
            <person name="Hines S."/>
            <person name="Holder M."/>
            <person name="Hume J."/>
            <person name="Jhangiani S.N."/>
            <person name="Joshi V."/>
            <person name="Khan Z.M."/>
            <person name="Kirkness E.F."/>
            <person name="Cree A."/>
            <person name="Fowler R.G."/>
            <person name="Lee S."/>
            <person name="Lewis L.R."/>
            <person name="Li Z."/>
            <person name="Liu Y.-S."/>
            <person name="Moore S.M."/>
            <person name="Muzny D."/>
            <person name="Nazareth L.V."/>
            <person name="Ngo D.N."/>
            <person name="Okwuonu G.O."/>
            <person name="Pai G."/>
            <person name="Parker D."/>
            <person name="Paul H.A."/>
            <person name="Pfannkoch C."/>
            <person name="Pohl C.S."/>
            <person name="Rogers Y.-H.C."/>
            <person name="Ruiz S.J."/>
            <person name="Sabo A."/>
            <person name="Santibanez J."/>
            <person name="Schneider B.W."/>
            <person name="Smith S.M."/>
            <person name="Sodergren E."/>
            <person name="Svatek A.F."/>
            <person name="Utterback T.R."/>
            <person name="Vattathil S."/>
            <person name="Warren W."/>
            <person name="White C.S."/>
            <person name="Chinwalla A.T."/>
            <person name="Feng Y."/>
            <person name="Halpern A.L."/>
            <person name="Hillier L.W."/>
            <person name="Huang X."/>
            <person name="Minx P."/>
            <person name="Nelson J.O."/>
            <person name="Pepin K.H."/>
            <person name="Qin X."/>
            <person name="Sutton G.G."/>
            <person name="Venter E."/>
            <person name="Walenz B.P."/>
            <person name="Wallis J.W."/>
            <person name="Worley K.C."/>
            <person name="Yang S.-P."/>
            <person name="Jones S.M."/>
            <person name="Marra M.A."/>
            <person name="Rocchi M."/>
            <person name="Schein J.E."/>
            <person name="Baertsch R."/>
            <person name="Clarke L."/>
            <person name="Csuros M."/>
            <person name="Glasscock J."/>
            <person name="Harris R.A."/>
            <person name="Havlak P."/>
            <person name="Jackson A.R."/>
            <person name="Jiang H."/>
            <person name="Liu Y."/>
            <person name="Messina D.N."/>
            <person name="Shen Y."/>
            <person name="Song H.X.-Z."/>
            <person name="Wylie T."/>
            <person name="Zhang L."/>
            <person name="Birney E."/>
            <person name="Han K."/>
            <person name="Konkel M.K."/>
            <person name="Lee J."/>
            <person name="Smit A.F.A."/>
            <person name="Ullmer B."/>
            <person name="Wang H."/>
            <person name="Xing J."/>
            <person name="Burhans R."/>
            <person name="Cheng Z."/>
            <person name="Karro J.E."/>
            <person name="Ma J."/>
            <person name="Raney B."/>
            <person name="She X."/>
            <person name="Cox M.J."/>
            <person name="Demuth J.P."/>
            <person name="Dumas L.J."/>
            <person name="Han S.-G."/>
            <person name="Hopkins J."/>
            <person name="Karimpour-Fard A."/>
            <person name="Kim Y.H."/>
            <person name="Pollack J.R."/>
            <person name="Vinar T."/>
            <person name="Addo-Quaye C."/>
            <person name="Degenhardt J."/>
            <person name="Denby A."/>
            <person name="Hubisz M.J."/>
            <person name="Indap A."/>
            <person name="Kosiol C."/>
            <person name="Lahn B.T."/>
            <person name="Lawson H.A."/>
            <person name="Marklein A."/>
            <person name="Nielsen R."/>
            <person name="Vallender E.J."/>
            <person name="Clark A.G."/>
            <person name="Ferguson B."/>
            <person name="Hernandez R.D."/>
            <person name="Hirani K."/>
            <person name="Kehrer-Sawatzki H."/>
            <person name="Kolb J."/>
            <person name="Patil S."/>
            <person name="Pu L.-L."/>
            <person name="Ren Y."/>
            <person name="Smith D.G."/>
            <person name="Wheeler D.A."/>
            <person name="Schenck I."/>
            <person name="Ball E.V."/>
            <person name="Chen R."/>
            <person name="Cooper D.N."/>
            <person name="Giardine B."/>
            <person name="Hsu F."/>
            <person name="Kent W.J."/>
            <person name="Lesk A."/>
            <person name="Nelson D.L."/>
            <person name="O'brien W.E."/>
            <person name="Pruefer K."/>
            <person name="Stenson P.D."/>
            <person name="Wallace J.C."/>
            <person name="Ke H."/>
            <person name="Liu X.-M."/>
            <person name="Wang P."/>
            <person name="Xiang A.P."/>
            <person name="Yang F."/>
            <person name="Barber G.P."/>
            <person name="Haussler D."/>
            <person name="Karolchik D."/>
            <person name="Kern A.D."/>
            <person name="Kuhn R.M."/>
            <person name="Smith K.E."/>
            <person name="Zwieg A.S."/>
        </authorList>
    </citation>
    <scope>NUCLEOTIDE SEQUENCE [LARGE SCALE GENOMIC DNA]</scope>
    <source>
        <strain evidence="4">17573</strain>
    </source>
</reference>
<dbReference type="VGNC" id="VGNC:79672">
    <property type="gene designation" value="TMEM52"/>
</dbReference>
<dbReference type="Pfam" id="PF14979">
    <property type="entry name" value="TMEM52"/>
    <property type="match status" value="1"/>
</dbReference>